<keyword evidence="7" id="KW-0807">Transducer</keyword>
<keyword evidence="5 8" id="KW-0472">Membrane</keyword>
<proteinExistence type="predicted"/>
<dbReference type="InterPro" id="IPR000276">
    <property type="entry name" value="GPCR_Rhodpsn"/>
</dbReference>
<gene>
    <name evidence="11" type="primary">LOC110977523</name>
</gene>
<keyword evidence="3 8" id="KW-1133">Transmembrane helix</keyword>
<dbReference type="OrthoDB" id="10015560at2759"/>
<dbReference type="GO" id="GO:0004930">
    <property type="term" value="F:G protein-coupled receptor activity"/>
    <property type="evidence" value="ECO:0007669"/>
    <property type="project" value="UniProtKB-KW"/>
</dbReference>
<dbReference type="GeneID" id="110977523"/>
<evidence type="ECO:0000259" key="9">
    <source>
        <dbReference type="PROSITE" id="PS50262"/>
    </source>
</evidence>
<evidence type="ECO:0000313" key="11">
    <source>
        <dbReference type="RefSeq" id="XP_022087443.1"/>
    </source>
</evidence>
<evidence type="ECO:0000256" key="6">
    <source>
        <dbReference type="ARBA" id="ARBA00023170"/>
    </source>
</evidence>
<comment type="subcellular location">
    <subcellularLocation>
        <location evidence="1">Membrane</location>
        <topology evidence="1">Multi-pass membrane protein</topology>
    </subcellularLocation>
</comment>
<reference evidence="11" key="1">
    <citation type="submission" date="2025-08" db="UniProtKB">
        <authorList>
            <consortium name="RefSeq"/>
        </authorList>
    </citation>
    <scope>IDENTIFICATION</scope>
</reference>
<dbReference type="AlphaFoldDB" id="A0A8B7Y2P0"/>
<evidence type="ECO:0000256" key="2">
    <source>
        <dbReference type="ARBA" id="ARBA00022692"/>
    </source>
</evidence>
<evidence type="ECO:0000256" key="1">
    <source>
        <dbReference type="ARBA" id="ARBA00004141"/>
    </source>
</evidence>
<feature type="transmembrane region" description="Helical" evidence="8">
    <location>
        <begin position="101"/>
        <end position="126"/>
    </location>
</feature>
<keyword evidence="4" id="KW-0297">G-protein coupled receptor</keyword>
<dbReference type="Pfam" id="PF00001">
    <property type="entry name" value="7tm_1"/>
    <property type="match status" value="1"/>
</dbReference>
<feature type="domain" description="G-protein coupled receptors family 1 profile" evidence="9">
    <location>
        <begin position="45"/>
        <end position="286"/>
    </location>
</feature>
<keyword evidence="6" id="KW-0675">Receptor</keyword>
<organism evidence="10 11">
    <name type="scientific">Acanthaster planci</name>
    <name type="common">Crown-of-thorns starfish</name>
    <dbReference type="NCBI Taxonomy" id="133434"/>
    <lineage>
        <taxon>Eukaryota</taxon>
        <taxon>Metazoa</taxon>
        <taxon>Echinodermata</taxon>
        <taxon>Eleutherozoa</taxon>
        <taxon>Asterozoa</taxon>
        <taxon>Asteroidea</taxon>
        <taxon>Valvatacea</taxon>
        <taxon>Valvatida</taxon>
        <taxon>Acanthasteridae</taxon>
        <taxon>Acanthaster</taxon>
    </lineage>
</organism>
<sequence length="308" mass="32898">MVKSVMESASGAFPPGQQDAAPLGPSEYYTMGLMLVVEGVLGMLLNGVLFVLYVTKKSLRKPSSLLGMSLCAGDFGIGLMCPFAALASFREVWPYGEQGCQLYACVGMLFGTVSITSLVSLAVEKYHSAIGNRVGQKVYLIATSAIWLNAVFWALTPLRFVGWGRYGIEPPKTTCMLDFGAHGANYVTYLAAMMGSVYVLPMGTILWCLVKLREGGDADDAKKTAAKMQAATTCVLVLMSLVVYWGAYGVVALWAVADDISSVPLHLVAAAPLLAKICPIGNAALQALTNQDIRSVQGEESREADKKK</sequence>
<dbReference type="PANTHER" id="PTHR24240">
    <property type="entry name" value="OPSIN"/>
    <property type="match status" value="1"/>
</dbReference>
<dbReference type="InterPro" id="IPR050125">
    <property type="entry name" value="GPCR_opsins"/>
</dbReference>
<evidence type="ECO:0000256" key="3">
    <source>
        <dbReference type="ARBA" id="ARBA00022989"/>
    </source>
</evidence>
<evidence type="ECO:0000256" key="8">
    <source>
        <dbReference type="SAM" id="Phobius"/>
    </source>
</evidence>
<feature type="transmembrane region" description="Helical" evidence="8">
    <location>
        <begin position="186"/>
        <end position="210"/>
    </location>
</feature>
<evidence type="ECO:0000256" key="4">
    <source>
        <dbReference type="ARBA" id="ARBA00023040"/>
    </source>
</evidence>
<dbReference type="Proteomes" id="UP000694845">
    <property type="component" value="Unplaced"/>
</dbReference>
<keyword evidence="10" id="KW-1185">Reference proteome</keyword>
<name>A0A8B7Y2P0_ACAPL</name>
<dbReference type="OMA" id="YLVITHI"/>
<protein>
    <submittedName>
        <fullName evidence="11">RPE-retinal G protein-coupled receptor-like isoform X1</fullName>
    </submittedName>
</protein>
<feature type="transmembrane region" description="Helical" evidence="8">
    <location>
        <begin position="138"/>
        <end position="156"/>
    </location>
</feature>
<dbReference type="Gene3D" id="1.20.1070.10">
    <property type="entry name" value="Rhodopsin 7-helix transmembrane proteins"/>
    <property type="match status" value="1"/>
</dbReference>
<dbReference type="PROSITE" id="PS50262">
    <property type="entry name" value="G_PROTEIN_RECEP_F1_2"/>
    <property type="match status" value="1"/>
</dbReference>
<dbReference type="InterPro" id="IPR017452">
    <property type="entry name" value="GPCR_Rhodpsn_7TM"/>
</dbReference>
<dbReference type="GO" id="GO:0016020">
    <property type="term" value="C:membrane"/>
    <property type="evidence" value="ECO:0007669"/>
    <property type="project" value="UniProtKB-SubCell"/>
</dbReference>
<evidence type="ECO:0000256" key="5">
    <source>
        <dbReference type="ARBA" id="ARBA00023136"/>
    </source>
</evidence>
<dbReference type="KEGG" id="aplc:110977523"/>
<evidence type="ECO:0000256" key="7">
    <source>
        <dbReference type="ARBA" id="ARBA00023224"/>
    </source>
</evidence>
<dbReference type="SUPFAM" id="SSF81321">
    <property type="entry name" value="Family A G protein-coupled receptor-like"/>
    <property type="match status" value="1"/>
</dbReference>
<dbReference type="RefSeq" id="XP_022087443.1">
    <property type="nucleotide sequence ID" value="XM_022231751.1"/>
</dbReference>
<feature type="transmembrane region" description="Helical" evidence="8">
    <location>
        <begin position="65"/>
        <end position="89"/>
    </location>
</feature>
<evidence type="ECO:0000313" key="10">
    <source>
        <dbReference type="Proteomes" id="UP000694845"/>
    </source>
</evidence>
<feature type="transmembrane region" description="Helical" evidence="8">
    <location>
        <begin position="28"/>
        <end position="53"/>
    </location>
</feature>
<accession>A0A8B7Y2P0</accession>
<keyword evidence="2 8" id="KW-0812">Transmembrane</keyword>
<feature type="transmembrane region" description="Helical" evidence="8">
    <location>
        <begin position="230"/>
        <end position="257"/>
    </location>
</feature>
<feature type="transmembrane region" description="Helical" evidence="8">
    <location>
        <begin position="263"/>
        <end position="285"/>
    </location>
</feature>